<dbReference type="Proteomes" id="UP000281393">
    <property type="component" value="Chromosome"/>
</dbReference>
<accession>A0A447JJX5</accession>
<evidence type="ECO:0000313" key="2">
    <source>
        <dbReference type="Proteomes" id="UP000281393"/>
    </source>
</evidence>
<gene>
    <name evidence="1" type="primary">hpaI_3</name>
    <name evidence="1" type="ORF">NCTC7102_03721</name>
</gene>
<evidence type="ECO:0000313" key="1">
    <source>
        <dbReference type="EMBL" id="VDY43347.1"/>
    </source>
</evidence>
<reference evidence="1 2" key="1">
    <citation type="submission" date="2018-12" db="EMBL/GenBank/DDBJ databases">
        <authorList>
            <consortium name="Pathogen Informatics"/>
        </authorList>
    </citation>
    <scope>NUCLEOTIDE SEQUENCE [LARGE SCALE GENOMIC DNA]</scope>
    <source>
        <strain evidence="1 2">NCTC7102</strain>
    </source>
</reference>
<keyword evidence="1" id="KW-0456">Lyase</keyword>
<name>A0A447JJX5_SALET</name>
<dbReference type="GO" id="GO:0016829">
    <property type="term" value="F:lyase activity"/>
    <property type="evidence" value="ECO:0007669"/>
    <property type="project" value="UniProtKB-KW"/>
</dbReference>
<organism evidence="1 2">
    <name type="scientific">Salmonella enterica subsp. enterica serovar Daytona</name>
    <dbReference type="NCBI Taxonomy" id="1962639"/>
    <lineage>
        <taxon>Bacteria</taxon>
        <taxon>Pseudomonadati</taxon>
        <taxon>Pseudomonadota</taxon>
        <taxon>Gammaproteobacteria</taxon>
        <taxon>Enterobacterales</taxon>
        <taxon>Enterobacteriaceae</taxon>
        <taxon>Salmonella</taxon>
    </lineage>
</organism>
<sequence>MKNAFKDALKAGRPQIGLWLGLANSYSAELLAGRRLRLATDRR</sequence>
<protein>
    <submittedName>
        <fullName evidence="1">2,4-dihydroxyhept-2-ene-1,7-dioic acid aldolase</fullName>
        <ecNumber evidence="1">4.1.2.-</ecNumber>
    </submittedName>
</protein>
<proteinExistence type="predicted"/>
<dbReference type="EC" id="4.1.2.-" evidence="1"/>
<dbReference type="AlphaFoldDB" id="A0A447JJX5"/>
<dbReference type="EMBL" id="LR133909">
    <property type="protein sequence ID" value="VDY43347.1"/>
    <property type="molecule type" value="Genomic_DNA"/>
</dbReference>